<dbReference type="Pfam" id="PF11013">
    <property type="entry name" value="DUF2851"/>
    <property type="match status" value="1"/>
</dbReference>
<dbReference type="Proteomes" id="UP000229740">
    <property type="component" value="Unassembled WGS sequence"/>
</dbReference>
<protein>
    <recommendedName>
        <fullName evidence="3">DUF2851 domain-containing protein</fullName>
    </recommendedName>
</protein>
<accession>A0A2G6E436</accession>
<organism evidence="1 2">
    <name type="scientific">candidate division KSB3 bacterium</name>
    <dbReference type="NCBI Taxonomy" id="2044937"/>
    <lineage>
        <taxon>Bacteria</taxon>
        <taxon>candidate division KSB3</taxon>
    </lineage>
</organism>
<dbReference type="EMBL" id="PDPS01000031">
    <property type="protein sequence ID" value="PID56804.1"/>
    <property type="molecule type" value="Genomic_DNA"/>
</dbReference>
<dbReference type="AlphaFoldDB" id="A0A2G6E436"/>
<name>A0A2G6E436_9BACT</name>
<comment type="caution">
    <text evidence="1">The sequence shown here is derived from an EMBL/GenBank/DDBJ whole genome shotgun (WGS) entry which is preliminary data.</text>
</comment>
<gene>
    <name evidence="1" type="ORF">CSB45_10210</name>
</gene>
<evidence type="ECO:0008006" key="3">
    <source>
        <dbReference type="Google" id="ProtNLM"/>
    </source>
</evidence>
<proteinExistence type="predicted"/>
<sequence length="169" mass="19583">MFSRPYLVLNYSVQALFTGYQNLFTIARSHAEPLIRRVHLLERSLEVPAAGYWKGRYTFSAAKNAERDHRLLGRTRIREILISAVFPVMLLAALRQPDTLRETHILELYDRFPAPEWNRSVRSVFQRLLAQRNLPANKVKTASIYQGMLHLAKHYCHLPACTSCVFKNS</sequence>
<dbReference type="InterPro" id="IPR021272">
    <property type="entry name" value="DUF2851"/>
</dbReference>
<evidence type="ECO:0000313" key="2">
    <source>
        <dbReference type="Proteomes" id="UP000229740"/>
    </source>
</evidence>
<evidence type="ECO:0000313" key="1">
    <source>
        <dbReference type="EMBL" id="PID56804.1"/>
    </source>
</evidence>
<reference evidence="1 2" key="1">
    <citation type="submission" date="2017-10" db="EMBL/GenBank/DDBJ databases">
        <title>Novel microbial diversity and functional potential in the marine mammal oral microbiome.</title>
        <authorList>
            <person name="Dudek N.K."/>
            <person name="Sun C.L."/>
            <person name="Burstein D."/>
            <person name="Kantor R.S."/>
            <person name="Aliaga Goltsman D.S."/>
            <person name="Bik E.M."/>
            <person name="Thomas B.C."/>
            <person name="Banfield J.F."/>
            <person name="Relman D.A."/>
        </authorList>
    </citation>
    <scope>NUCLEOTIDE SEQUENCE [LARGE SCALE GENOMIC DNA]</scope>
    <source>
        <strain evidence="1">DOLZORAL124_49_17</strain>
    </source>
</reference>